<dbReference type="GO" id="GO:0016787">
    <property type="term" value="F:hydrolase activity"/>
    <property type="evidence" value="ECO:0007669"/>
    <property type="project" value="UniProtKB-KW"/>
</dbReference>
<proteinExistence type="inferred from homology"/>
<evidence type="ECO:0000256" key="3">
    <source>
        <dbReference type="ARBA" id="ARBA00022763"/>
    </source>
</evidence>
<comment type="caution">
    <text evidence="8">The sequence shown here is derived from an EMBL/GenBank/DDBJ whole genome shotgun (WGS) entry which is preliminary data.</text>
</comment>
<dbReference type="SUPFAM" id="SSF52980">
    <property type="entry name" value="Restriction endonuclease-like"/>
    <property type="match status" value="1"/>
</dbReference>
<keyword evidence="1 6" id="KW-0540">Nuclease</keyword>
<dbReference type="OrthoDB" id="9801520at2"/>
<dbReference type="Gene3D" id="3.40.960.10">
    <property type="entry name" value="VSR Endonuclease"/>
    <property type="match status" value="1"/>
</dbReference>
<keyword evidence="2 6" id="KW-0255">Endonuclease</keyword>
<keyword evidence="3 6" id="KW-0227">DNA damage</keyword>
<comment type="function">
    <text evidence="6">May nick specific sequences that contain T:G mispairs resulting from m5C-deamination.</text>
</comment>
<evidence type="ECO:0000256" key="1">
    <source>
        <dbReference type="ARBA" id="ARBA00022722"/>
    </source>
</evidence>
<dbReference type="RefSeq" id="WP_161138548.1">
    <property type="nucleotide sequence ID" value="NZ_SPKJ01000001.1"/>
</dbReference>
<dbReference type="InterPro" id="IPR004603">
    <property type="entry name" value="DNA_mismatch_endonuc_vsr"/>
</dbReference>
<protein>
    <recommendedName>
        <fullName evidence="6">Very short patch repair endonuclease</fullName>
        <ecNumber evidence="6">3.1.-.-</ecNumber>
    </recommendedName>
</protein>
<dbReference type="GO" id="GO:0006298">
    <property type="term" value="P:mismatch repair"/>
    <property type="evidence" value="ECO:0007669"/>
    <property type="project" value="UniProtKB-UniRule"/>
</dbReference>
<evidence type="ECO:0000256" key="4">
    <source>
        <dbReference type="ARBA" id="ARBA00022801"/>
    </source>
</evidence>
<evidence type="ECO:0000256" key="6">
    <source>
        <dbReference type="PIRNR" id="PIRNR018267"/>
    </source>
</evidence>
<evidence type="ECO:0000256" key="7">
    <source>
        <dbReference type="SAM" id="MobiDB-lite"/>
    </source>
</evidence>
<keyword evidence="5 6" id="KW-0234">DNA repair</keyword>
<evidence type="ECO:0000313" key="9">
    <source>
        <dbReference type="Proteomes" id="UP000773614"/>
    </source>
</evidence>
<name>A0A964T1C7_9HYPH</name>
<dbReference type="InterPro" id="IPR011335">
    <property type="entry name" value="Restrct_endonuc-II-like"/>
</dbReference>
<evidence type="ECO:0000256" key="5">
    <source>
        <dbReference type="ARBA" id="ARBA00023204"/>
    </source>
</evidence>
<keyword evidence="9" id="KW-1185">Reference proteome</keyword>
<dbReference type="GO" id="GO:0004519">
    <property type="term" value="F:endonuclease activity"/>
    <property type="evidence" value="ECO:0007669"/>
    <property type="project" value="UniProtKB-KW"/>
</dbReference>
<reference evidence="8" key="1">
    <citation type="submission" date="2019-03" db="EMBL/GenBank/DDBJ databases">
        <title>Afifella sp. nov., isolated from activated sludge.</title>
        <authorList>
            <person name="Li Q."/>
            <person name="Liu Y."/>
        </authorList>
    </citation>
    <scope>NUCLEOTIDE SEQUENCE</scope>
    <source>
        <strain evidence="8">L72</strain>
    </source>
</reference>
<dbReference type="Pfam" id="PF03852">
    <property type="entry name" value="Vsr"/>
    <property type="match status" value="1"/>
</dbReference>
<dbReference type="EC" id="3.1.-.-" evidence="6"/>
<dbReference type="EMBL" id="SPKJ01000001">
    <property type="protein sequence ID" value="MYZ46202.1"/>
    <property type="molecule type" value="Genomic_DNA"/>
</dbReference>
<feature type="region of interest" description="Disordered" evidence="7">
    <location>
        <begin position="1"/>
        <end position="21"/>
    </location>
</feature>
<evidence type="ECO:0000256" key="2">
    <source>
        <dbReference type="ARBA" id="ARBA00022759"/>
    </source>
</evidence>
<dbReference type="AlphaFoldDB" id="A0A964T1C7"/>
<gene>
    <name evidence="8" type="primary">vsr</name>
    <name evidence="8" type="ORF">E4O86_00485</name>
</gene>
<accession>A0A964T1C7</accession>
<evidence type="ECO:0000313" key="8">
    <source>
        <dbReference type="EMBL" id="MYZ46202.1"/>
    </source>
</evidence>
<organism evidence="8 9">
    <name type="scientific">Propylenella binzhouense</name>
    <dbReference type="NCBI Taxonomy" id="2555902"/>
    <lineage>
        <taxon>Bacteria</taxon>
        <taxon>Pseudomonadati</taxon>
        <taxon>Pseudomonadota</taxon>
        <taxon>Alphaproteobacteria</taxon>
        <taxon>Hyphomicrobiales</taxon>
        <taxon>Propylenellaceae</taxon>
        <taxon>Propylenella</taxon>
    </lineage>
</organism>
<dbReference type="Proteomes" id="UP000773614">
    <property type="component" value="Unassembled WGS sequence"/>
</dbReference>
<comment type="similarity">
    <text evidence="6">Belongs to the vsr family.</text>
</comment>
<dbReference type="CDD" id="cd00221">
    <property type="entry name" value="Vsr"/>
    <property type="match status" value="1"/>
</dbReference>
<dbReference type="PIRSF" id="PIRSF018267">
    <property type="entry name" value="VSR_endonuc"/>
    <property type="match status" value="1"/>
</dbReference>
<sequence length="161" mass="18351">MPKSKSSPVAKIPPRRKREPLTRSQMMARIRSKNTKPEVLTRSAVQALGLRFRNHVVDLPGKPDLANKSRKWAIFVHGCFWHSHTGCRLASSPKSNTSYWGEKLARNQARDAEKIAALEAQGYRVLVVWECDVRNGERLKRALQAFFAPSEVREFVKPPYA</sequence>
<dbReference type="NCBIfam" id="TIGR00632">
    <property type="entry name" value="vsr"/>
    <property type="match status" value="1"/>
</dbReference>
<keyword evidence="4 6" id="KW-0378">Hydrolase</keyword>